<dbReference type="PANTHER" id="PTHR28087:SF1">
    <property type="entry name" value="ATPASE SYNTHESIS PROTEIN 25, MITOCHONDRIAL"/>
    <property type="match status" value="1"/>
</dbReference>
<dbReference type="AlphaFoldDB" id="A0A2T6ZCV7"/>
<dbReference type="SUPFAM" id="SSF81301">
    <property type="entry name" value="Nucleotidyltransferase"/>
    <property type="match status" value="1"/>
</dbReference>
<protein>
    <recommendedName>
        <fullName evidence="8">ATPase synthesis protein 25</fullName>
    </recommendedName>
</protein>
<dbReference type="InterPro" id="IPR043519">
    <property type="entry name" value="NT_sf"/>
</dbReference>
<evidence type="ECO:0000256" key="3">
    <source>
        <dbReference type="ARBA" id="ARBA00010787"/>
    </source>
</evidence>
<evidence type="ECO:0000256" key="2">
    <source>
        <dbReference type="ARBA" id="ARBA00004443"/>
    </source>
</evidence>
<evidence type="ECO:0000256" key="9">
    <source>
        <dbReference type="SAM" id="MobiDB-lite"/>
    </source>
</evidence>
<feature type="region of interest" description="Disordered" evidence="9">
    <location>
        <begin position="70"/>
        <end position="108"/>
    </location>
</feature>
<comment type="similarity">
    <text evidence="3 8">Belongs to the ATP25 family.</text>
</comment>
<gene>
    <name evidence="10" type="ORF">B9Z19DRAFT_1095530</name>
</gene>
<comment type="caution">
    <text evidence="10">The sequence shown here is derived from an EMBL/GenBank/DDBJ whole genome shotgun (WGS) entry which is preliminary data.</text>
</comment>
<evidence type="ECO:0000256" key="8">
    <source>
        <dbReference type="RuleBase" id="RU367062"/>
    </source>
</evidence>
<comment type="subcellular location">
    <subcellularLocation>
        <location evidence="2 8">Mitochondrion inner membrane</location>
        <topology evidence="2 8">Peripheral membrane protein</topology>
        <orientation evidence="2 8">Matrix side</orientation>
    </subcellularLocation>
</comment>
<organism evidence="10 11">
    <name type="scientific">Tuber borchii</name>
    <name type="common">White truffle</name>
    <dbReference type="NCBI Taxonomy" id="42251"/>
    <lineage>
        <taxon>Eukaryota</taxon>
        <taxon>Fungi</taxon>
        <taxon>Dikarya</taxon>
        <taxon>Ascomycota</taxon>
        <taxon>Pezizomycotina</taxon>
        <taxon>Pezizomycetes</taxon>
        <taxon>Pezizales</taxon>
        <taxon>Tuberaceae</taxon>
        <taxon>Tuber</taxon>
    </lineage>
</organism>
<dbReference type="Proteomes" id="UP000244722">
    <property type="component" value="Unassembled WGS sequence"/>
</dbReference>
<keyword evidence="11" id="KW-1185">Reference proteome</keyword>
<sequence length="750" mass="83933">MIATGQVSRCVNYRLAIFNSPISIFATQVRLSVWAGRGRLRTEVLGGQRAFRTSPVRFQEREGIEGYNTTESEEPTIIDPTRVSLETPRAPQPTTPAPPETSDSKEEPVPWYLRAKTPISKFHPLAERQVLPPLPEDPPPALQAVLTQLSVGEGIDYLKVLDLRALDPPPALGEDIVMIIGTARSGRQLHMCSDRMCRWLRKEFGMRPFADGLVGRGELKLQERRARRRGKLTTAQSGIEEAAGWVCITAGSQGLVIQLFTREKREEVDLESLWGKELERDSKKREAEQRVAEGKEQGTFGAFGRGLSTRFPVPGSVQTRAFHSSSQQPSQAATEPPAESLVRFAKDCINVDTHVRKGHYWRLVPRVSEAFDPDADLKNAAYLTEAHINHLRNKFRGNNYSGKITKGCGLLGQGVQDRTSTQFLQSYFRYFPKHPAPVHLRLHLQFLIETNRIKPKEYPLSEATSFLKTLPAPVPAELYYMCMRAIADSPEYRSYELPASEAATLRLSLIQDLAEHFDPTSTLSQHIPEFQFCKFRALAHNAVTAVLLAAKTVCSTKRVEAGKEADGAFKWFKIRVGTYPLDPRLIEIERESIEQKGHSYAIREYIEQAMAAYVAADHWTALWNRWKNLKYMSVGRDQGFYELLIGLVVLGAKQKEGVYAARHIWNDMERETPPVLMTAGIAKGLLAVVQLAERGSNVSGEFAGLETRCNGYLERWHKWRAEKGLVEEESAAANAVREGKAGGGNGSAIV</sequence>
<dbReference type="GO" id="GO:0048255">
    <property type="term" value="P:mRNA stabilization"/>
    <property type="evidence" value="ECO:0007669"/>
    <property type="project" value="TreeGrafter"/>
</dbReference>
<dbReference type="PANTHER" id="PTHR28087">
    <property type="entry name" value="ATPASE SYNTHESIS PROTEIN 25, MITOCHONDRIAL"/>
    <property type="match status" value="1"/>
</dbReference>
<keyword evidence="4 8" id="KW-0999">Mitochondrion inner membrane</keyword>
<evidence type="ECO:0000313" key="10">
    <source>
        <dbReference type="EMBL" id="PUU73244.1"/>
    </source>
</evidence>
<feature type="region of interest" description="Disordered" evidence="9">
    <location>
        <begin position="318"/>
        <end position="337"/>
    </location>
</feature>
<dbReference type="GO" id="GO:0140053">
    <property type="term" value="P:mitochondrial gene expression"/>
    <property type="evidence" value="ECO:0007669"/>
    <property type="project" value="UniProtKB-UniRule"/>
</dbReference>
<dbReference type="GO" id="GO:0005743">
    <property type="term" value="C:mitochondrial inner membrane"/>
    <property type="evidence" value="ECO:0007669"/>
    <property type="project" value="UniProtKB-SubCell"/>
</dbReference>
<dbReference type="STRING" id="42251.A0A2T6ZCV7"/>
<keyword evidence="7 8" id="KW-0472">Membrane</keyword>
<evidence type="ECO:0000313" key="11">
    <source>
        <dbReference type="Proteomes" id="UP000244722"/>
    </source>
</evidence>
<dbReference type="Pfam" id="PF02410">
    <property type="entry name" value="RsfS"/>
    <property type="match status" value="1"/>
</dbReference>
<accession>A0A2T6ZCV7</accession>
<dbReference type="OrthoDB" id="107372at2759"/>
<comment type="function">
    <text evidence="8">Mitochondrial mRNA stabilization factor.</text>
</comment>
<feature type="compositionally biased region" description="Pro residues" evidence="9">
    <location>
        <begin position="90"/>
        <end position="99"/>
    </location>
</feature>
<evidence type="ECO:0000256" key="7">
    <source>
        <dbReference type="ARBA" id="ARBA00023136"/>
    </source>
</evidence>
<reference evidence="10 11" key="1">
    <citation type="submission" date="2017-04" db="EMBL/GenBank/DDBJ databases">
        <title>Draft genome sequence of Tuber borchii Vittad., a whitish edible truffle.</title>
        <authorList>
            <consortium name="DOE Joint Genome Institute"/>
            <person name="Murat C."/>
            <person name="Kuo A."/>
            <person name="Barry K.W."/>
            <person name="Clum A."/>
            <person name="Dockter R.B."/>
            <person name="Fauchery L."/>
            <person name="Iotti M."/>
            <person name="Kohler A."/>
            <person name="Labutti K."/>
            <person name="Lindquist E.A."/>
            <person name="Lipzen A."/>
            <person name="Ohm R.A."/>
            <person name="Wang M."/>
            <person name="Grigoriev I.V."/>
            <person name="Zambonelli A."/>
            <person name="Martin F.M."/>
        </authorList>
    </citation>
    <scope>NUCLEOTIDE SEQUENCE [LARGE SCALE GENOMIC DNA]</scope>
    <source>
        <strain evidence="10 11">Tbo3840</strain>
    </source>
</reference>
<evidence type="ECO:0000256" key="6">
    <source>
        <dbReference type="ARBA" id="ARBA00023128"/>
    </source>
</evidence>
<dbReference type="InterPro" id="IPR040152">
    <property type="entry name" value="Atp25"/>
</dbReference>
<dbReference type="EMBL" id="NESQ01000397">
    <property type="protein sequence ID" value="PUU73244.1"/>
    <property type="molecule type" value="Genomic_DNA"/>
</dbReference>
<evidence type="ECO:0000256" key="4">
    <source>
        <dbReference type="ARBA" id="ARBA00022792"/>
    </source>
</evidence>
<feature type="compositionally biased region" description="Polar residues" evidence="9">
    <location>
        <begin position="318"/>
        <end position="333"/>
    </location>
</feature>
<name>A0A2T6ZCV7_TUBBO</name>
<comment type="function">
    <text evidence="1">Probable mitochondrial mRNA stabilization factor.</text>
</comment>
<proteinExistence type="inferred from homology"/>
<evidence type="ECO:0000256" key="5">
    <source>
        <dbReference type="ARBA" id="ARBA00022946"/>
    </source>
</evidence>
<evidence type="ECO:0000256" key="1">
    <source>
        <dbReference type="ARBA" id="ARBA00003470"/>
    </source>
</evidence>
<keyword evidence="6 8" id="KW-0496">Mitochondrion</keyword>
<keyword evidence="5 8" id="KW-0809">Transit peptide</keyword>
<dbReference type="Gene3D" id="3.30.460.10">
    <property type="entry name" value="Beta Polymerase, domain 2"/>
    <property type="match status" value="1"/>
</dbReference>